<keyword evidence="3" id="KW-1003">Cell membrane</keyword>
<dbReference type="Pfam" id="PF00893">
    <property type="entry name" value="Multi_Drug_Res"/>
    <property type="match status" value="1"/>
</dbReference>
<organism evidence="9 10">
    <name type="scientific">Rudaeicoccus suwonensis</name>
    <dbReference type="NCBI Taxonomy" id="657409"/>
    <lineage>
        <taxon>Bacteria</taxon>
        <taxon>Bacillati</taxon>
        <taxon>Actinomycetota</taxon>
        <taxon>Actinomycetes</taxon>
        <taxon>Micrococcales</taxon>
        <taxon>Dermacoccaceae</taxon>
        <taxon>Rudaeicoccus</taxon>
    </lineage>
</organism>
<dbReference type="EMBL" id="VIVQ01000001">
    <property type="protein sequence ID" value="TWE12392.1"/>
    <property type="molecule type" value="Genomic_DNA"/>
</dbReference>
<dbReference type="GO" id="GO:0015220">
    <property type="term" value="F:choline transmembrane transporter activity"/>
    <property type="evidence" value="ECO:0007669"/>
    <property type="project" value="TreeGrafter"/>
</dbReference>
<gene>
    <name evidence="9" type="ORF">BKA23_1198</name>
</gene>
<dbReference type="AlphaFoldDB" id="A0A561E9V0"/>
<evidence type="ECO:0000256" key="1">
    <source>
        <dbReference type="ARBA" id="ARBA00004651"/>
    </source>
</evidence>
<comment type="caution">
    <text evidence="9">The sequence shown here is derived from an EMBL/GenBank/DDBJ whole genome shotgun (WGS) entry which is preliminary data.</text>
</comment>
<comment type="subcellular location">
    <subcellularLocation>
        <location evidence="1 7">Cell membrane</location>
        <topology evidence="1 7">Multi-pass membrane protein</topology>
    </subcellularLocation>
</comment>
<sequence length="139" mass="14393">MTAAAVSRWWTLTAADSALSYCDAMNSGISWGTWATLGGAIVLEVMATLSLRASDGMQKWIWAAPVGVGYLGSFICLSVVLRQGMPIGVAYAVWSGVGVAFTALLGALFFHEALTAKIGIGMALIIGGVVLIQASAQSH</sequence>
<keyword evidence="10" id="KW-1185">Reference proteome</keyword>
<feature type="transmembrane region" description="Helical" evidence="8">
    <location>
        <begin position="87"/>
        <end position="111"/>
    </location>
</feature>
<feature type="transmembrane region" description="Helical" evidence="8">
    <location>
        <begin position="29"/>
        <end position="49"/>
    </location>
</feature>
<dbReference type="PANTHER" id="PTHR30561:SF1">
    <property type="entry name" value="MULTIDRUG TRANSPORTER EMRE"/>
    <property type="match status" value="1"/>
</dbReference>
<evidence type="ECO:0000256" key="5">
    <source>
        <dbReference type="ARBA" id="ARBA00022989"/>
    </source>
</evidence>
<dbReference type="Gene3D" id="1.10.3730.20">
    <property type="match status" value="1"/>
</dbReference>
<evidence type="ECO:0000313" key="10">
    <source>
        <dbReference type="Proteomes" id="UP000318297"/>
    </source>
</evidence>
<evidence type="ECO:0000256" key="2">
    <source>
        <dbReference type="ARBA" id="ARBA00022448"/>
    </source>
</evidence>
<comment type="similarity">
    <text evidence="7">Belongs to the drug/metabolite transporter (DMT) superfamily. Small multidrug resistance (SMR) (TC 2.A.7.1) family.</text>
</comment>
<keyword evidence="5 8" id="KW-1133">Transmembrane helix</keyword>
<proteinExistence type="inferred from homology"/>
<dbReference type="InterPro" id="IPR045324">
    <property type="entry name" value="Small_multidrug_res"/>
</dbReference>
<protein>
    <submittedName>
        <fullName evidence="9">Small multidrug resistance pump</fullName>
    </submittedName>
</protein>
<evidence type="ECO:0000256" key="6">
    <source>
        <dbReference type="ARBA" id="ARBA00023136"/>
    </source>
</evidence>
<evidence type="ECO:0000256" key="4">
    <source>
        <dbReference type="ARBA" id="ARBA00022692"/>
    </source>
</evidence>
<dbReference type="SUPFAM" id="SSF103481">
    <property type="entry name" value="Multidrug resistance efflux transporter EmrE"/>
    <property type="match status" value="1"/>
</dbReference>
<keyword evidence="2" id="KW-0813">Transport</keyword>
<keyword evidence="4 7" id="KW-0812">Transmembrane</keyword>
<evidence type="ECO:0000256" key="3">
    <source>
        <dbReference type="ARBA" id="ARBA00022475"/>
    </source>
</evidence>
<reference evidence="9 10" key="1">
    <citation type="submission" date="2019-06" db="EMBL/GenBank/DDBJ databases">
        <title>Sequencing the genomes of 1000 actinobacteria strains.</title>
        <authorList>
            <person name="Klenk H.-P."/>
        </authorList>
    </citation>
    <scope>NUCLEOTIDE SEQUENCE [LARGE SCALE GENOMIC DNA]</scope>
    <source>
        <strain evidence="9 10">DSM 19560</strain>
    </source>
</reference>
<name>A0A561E9V0_9MICO</name>
<evidence type="ECO:0000313" key="9">
    <source>
        <dbReference type="EMBL" id="TWE12392.1"/>
    </source>
</evidence>
<dbReference type="GO" id="GO:0031460">
    <property type="term" value="P:glycine betaine transport"/>
    <property type="evidence" value="ECO:0007669"/>
    <property type="project" value="TreeGrafter"/>
</dbReference>
<feature type="transmembrane region" description="Helical" evidence="8">
    <location>
        <begin position="118"/>
        <end position="136"/>
    </location>
</feature>
<dbReference type="GO" id="GO:0005886">
    <property type="term" value="C:plasma membrane"/>
    <property type="evidence" value="ECO:0007669"/>
    <property type="project" value="UniProtKB-SubCell"/>
</dbReference>
<evidence type="ECO:0000256" key="7">
    <source>
        <dbReference type="RuleBase" id="RU003942"/>
    </source>
</evidence>
<dbReference type="GO" id="GO:0015297">
    <property type="term" value="F:antiporter activity"/>
    <property type="evidence" value="ECO:0007669"/>
    <property type="project" value="TreeGrafter"/>
</dbReference>
<accession>A0A561E9V0</accession>
<dbReference type="PANTHER" id="PTHR30561">
    <property type="entry name" value="SMR FAMILY PROTON-DEPENDENT DRUG EFFLUX TRANSPORTER SUGE"/>
    <property type="match status" value="1"/>
</dbReference>
<dbReference type="InterPro" id="IPR000390">
    <property type="entry name" value="Small_drug/metabolite_transptr"/>
</dbReference>
<dbReference type="InterPro" id="IPR037185">
    <property type="entry name" value="EmrE-like"/>
</dbReference>
<keyword evidence="6 8" id="KW-0472">Membrane</keyword>
<evidence type="ECO:0000256" key="8">
    <source>
        <dbReference type="SAM" id="Phobius"/>
    </source>
</evidence>
<feature type="transmembrane region" description="Helical" evidence="8">
    <location>
        <begin position="61"/>
        <end position="81"/>
    </location>
</feature>
<dbReference type="GO" id="GO:0015199">
    <property type="term" value="F:amino-acid betaine transmembrane transporter activity"/>
    <property type="evidence" value="ECO:0007669"/>
    <property type="project" value="TreeGrafter"/>
</dbReference>
<dbReference type="Proteomes" id="UP000318297">
    <property type="component" value="Unassembled WGS sequence"/>
</dbReference>